<feature type="compositionally biased region" description="Polar residues" evidence="1">
    <location>
        <begin position="88"/>
        <end position="103"/>
    </location>
</feature>
<dbReference type="InterPro" id="IPR036770">
    <property type="entry name" value="Ankyrin_rpt-contain_sf"/>
</dbReference>
<dbReference type="PROSITE" id="PS51257">
    <property type="entry name" value="PROKAR_LIPOPROTEIN"/>
    <property type="match status" value="1"/>
</dbReference>
<evidence type="ECO:0000313" key="3">
    <source>
        <dbReference type="Proteomes" id="UP001152622"/>
    </source>
</evidence>
<dbReference type="AlphaFoldDB" id="A0A9Q1G7T2"/>
<dbReference type="Proteomes" id="UP001152622">
    <property type="component" value="Chromosome 2"/>
</dbReference>
<dbReference type="OrthoDB" id="10254927at2759"/>
<proteinExistence type="predicted"/>
<dbReference type="EMBL" id="JAINUF010000002">
    <property type="protein sequence ID" value="KAJ8376497.1"/>
    <property type="molecule type" value="Genomic_DNA"/>
</dbReference>
<dbReference type="Gene3D" id="1.25.40.20">
    <property type="entry name" value="Ankyrin repeat-containing domain"/>
    <property type="match status" value="1"/>
</dbReference>
<name>A0A9Q1G7T2_SYNKA</name>
<gene>
    <name evidence="2" type="ORF">SKAU_G00070770</name>
</gene>
<sequence length="103" mass="11210">MSMCWKGAVPTSSEPFAWGRHLSPGWAPWWASACEFADIVVLLLQAGADPSITDQEGSSPEEVTDSRVISSLLRQYVTSKGNTEELHTSPSTATCYTSQNTMK</sequence>
<keyword evidence="3" id="KW-1185">Reference proteome</keyword>
<evidence type="ECO:0000313" key="2">
    <source>
        <dbReference type="EMBL" id="KAJ8376497.1"/>
    </source>
</evidence>
<evidence type="ECO:0000256" key="1">
    <source>
        <dbReference type="SAM" id="MobiDB-lite"/>
    </source>
</evidence>
<feature type="region of interest" description="Disordered" evidence="1">
    <location>
        <begin position="81"/>
        <end position="103"/>
    </location>
</feature>
<protein>
    <submittedName>
        <fullName evidence="2">Uncharacterized protein</fullName>
    </submittedName>
</protein>
<reference evidence="2" key="1">
    <citation type="journal article" date="2023" name="Science">
        <title>Genome structures resolve the early diversification of teleost fishes.</title>
        <authorList>
            <person name="Parey E."/>
            <person name="Louis A."/>
            <person name="Montfort J."/>
            <person name="Bouchez O."/>
            <person name="Roques C."/>
            <person name="Iampietro C."/>
            <person name="Lluch J."/>
            <person name="Castinel A."/>
            <person name="Donnadieu C."/>
            <person name="Desvignes T."/>
            <person name="Floi Bucao C."/>
            <person name="Jouanno E."/>
            <person name="Wen M."/>
            <person name="Mejri S."/>
            <person name="Dirks R."/>
            <person name="Jansen H."/>
            <person name="Henkel C."/>
            <person name="Chen W.J."/>
            <person name="Zahm M."/>
            <person name="Cabau C."/>
            <person name="Klopp C."/>
            <person name="Thompson A.W."/>
            <person name="Robinson-Rechavi M."/>
            <person name="Braasch I."/>
            <person name="Lecointre G."/>
            <person name="Bobe J."/>
            <person name="Postlethwait J.H."/>
            <person name="Berthelot C."/>
            <person name="Roest Crollius H."/>
            <person name="Guiguen Y."/>
        </authorList>
    </citation>
    <scope>NUCLEOTIDE SEQUENCE</scope>
    <source>
        <strain evidence="2">WJC10195</strain>
    </source>
</reference>
<dbReference type="SUPFAM" id="SSF48403">
    <property type="entry name" value="Ankyrin repeat"/>
    <property type="match status" value="1"/>
</dbReference>
<organism evidence="2 3">
    <name type="scientific">Synaphobranchus kaupii</name>
    <name type="common">Kaup's arrowtooth eel</name>
    <dbReference type="NCBI Taxonomy" id="118154"/>
    <lineage>
        <taxon>Eukaryota</taxon>
        <taxon>Metazoa</taxon>
        <taxon>Chordata</taxon>
        <taxon>Craniata</taxon>
        <taxon>Vertebrata</taxon>
        <taxon>Euteleostomi</taxon>
        <taxon>Actinopterygii</taxon>
        <taxon>Neopterygii</taxon>
        <taxon>Teleostei</taxon>
        <taxon>Anguilliformes</taxon>
        <taxon>Synaphobranchidae</taxon>
        <taxon>Synaphobranchus</taxon>
    </lineage>
</organism>
<comment type="caution">
    <text evidence="2">The sequence shown here is derived from an EMBL/GenBank/DDBJ whole genome shotgun (WGS) entry which is preliminary data.</text>
</comment>
<accession>A0A9Q1G7T2</accession>